<sequence>MIDTLPFKQSRVPGTIQLNINLHGNAKGETTIAATHTNNNCGCDHRTRLPIPSLDSAVPTNS</sequence>
<evidence type="ECO:0000313" key="2">
    <source>
        <dbReference type="Proteomes" id="UP000054485"/>
    </source>
</evidence>
<gene>
    <name evidence="1" type="ORF">CY34DRAFT_809023</name>
</gene>
<dbReference type="InParanoid" id="A0A0D0B4D1"/>
<accession>A0A0D0B4D1</accession>
<keyword evidence="2" id="KW-1185">Reference proteome</keyword>
<evidence type="ECO:0000313" key="1">
    <source>
        <dbReference type="EMBL" id="KIK38723.1"/>
    </source>
</evidence>
<reference evidence="2" key="2">
    <citation type="submission" date="2015-01" db="EMBL/GenBank/DDBJ databases">
        <title>Evolutionary Origins and Diversification of the Mycorrhizal Mutualists.</title>
        <authorList>
            <consortium name="DOE Joint Genome Institute"/>
            <consortium name="Mycorrhizal Genomics Consortium"/>
            <person name="Kohler A."/>
            <person name="Kuo A."/>
            <person name="Nagy L.G."/>
            <person name="Floudas D."/>
            <person name="Copeland A."/>
            <person name="Barry K.W."/>
            <person name="Cichocki N."/>
            <person name="Veneault-Fourrey C."/>
            <person name="LaButti K."/>
            <person name="Lindquist E.A."/>
            <person name="Lipzen A."/>
            <person name="Lundell T."/>
            <person name="Morin E."/>
            <person name="Murat C."/>
            <person name="Riley R."/>
            <person name="Ohm R."/>
            <person name="Sun H."/>
            <person name="Tunlid A."/>
            <person name="Henrissat B."/>
            <person name="Grigoriev I.V."/>
            <person name="Hibbett D.S."/>
            <person name="Martin F."/>
        </authorList>
    </citation>
    <scope>NUCLEOTIDE SEQUENCE [LARGE SCALE GENOMIC DNA]</scope>
    <source>
        <strain evidence="2">UH-Slu-Lm8-n1</strain>
    </source>
</reference>
<organism evidence="1 2">
    <name type="scientific">Suillus luteus UH-Slu-Lm8-n1</name>
    <dbReference type="NCBI Taxonomy" id="930992"/>
    <lineage>
        <taxon>Eukaryota</taxon>
        <taxon>Fungi</taxon>
        <taxon>Dikarya</taxon>
        <taxon>Basidiomycota</taxon>
        <taxon>Agaricomycotina</taxon>
        <taxon>Agaricomycetes</taxon>
        <taxon>Agaricomycetidae</taxon>
        <taxon>Boletales</taxon>
        <taxon>Suillineae</taxon>
        <taxon>Suillaceae</taxon>
        <taxon>Suillus</taxon>
    </lineage>
</organism>
<proteinExistence type="predicted"/>
<dbReference type="EMBL" id="KN835377">
    <property type="protein sequence ID" value="KIK38723.1"/>
    <property type="molecule type" value="Genomic_DNA"/>
</dbReference>
<dbReference type="HOGENOM" id="CLU_2905670_0_0_1"/>
<reference evidence="1 2" key="1">
    <citation type="submission" date="2014-04" db="EMBL/GenBank/DDBJ databases">
        <authorList>
            <consortium name="DOE Joint Genome Institute"/>
            <person name="Kuo A."/>
            <person name="Ruytinx J."/>
            <person name="Rineau F."/>
            <person name="Colpaert J."/>
            <person name="Kohler A."/>
            <person name="Nagy L.G."/>
            <person name="Floudas D."/>
            <person name="Copeland A."/>
            <person name="Barry K.W."/>
            <person name="Cichocki N."/>
            <person name="Veneault-Fourrey C."/>
            <person name="LaButti K."/>
            <person name="Lindquist E.A."/>
            <person name="Lipzen A."/>
            <person name="Lundell T."/>
            <person name="Morin E."/>
            <person name="Murat C."/>
            <person name="Sun H."/>
            <person name="Tunlid A."/>
            <person name="Henrissat B."/>
            <person name="Grigoriev I.V."/>
            <person name="Hibbett D.S."/>
            <person name="Martin F."/>
            <person name="Nordberg H.P."/>
            <person name="Cantor M.N."/>
            <person name="Hua S.X."/>
        </authorList>
    </citation>
    <scope>NUCLEOTIDE SEQUENCE [LARGE SCALE GENOMIC DNA]</scope>
    <source>
        <strain evidence="1 2">UH-Slu-Lm8-n1</strain>
    </source>
</reference>
<name>A0A0D0B4D1_9AGAM</name>
<protein>
    <submittedName>
        <fullName evidence="1">Uncharacterized protein</fullName>
    </submittedName>
</protein>
<dbReference type="Proteomes" id="UP000054485">
    <property type="component" value="Unassembled WGS sequence"/>
</dbReference>
<dbReference type="AlphaFoldDB" id="A0A0D0B4D1"/>